<dbReference type="Pfam" id="PF00415">
    <property type="entry name" value="RCC1"/>
    <property type="match status" value="1"/>
</dbReference>
<feature type="compositionally biased region" description="Polar residues" evidence="2">
    <location>
        <begin position="692"/>
        <end position="702"/>
    </location>
</feature>
<dbReference type="GO" id="GO:0005737">
    <property type="term" value="C:cytoplasm"/>
    <property type="evidence" value="ECO:0007669"/>
    <property type="project" value="TreeGrafter"/>
</dbReference>
<sequence>MYVLYGFPEGVETLYPSIPKAAIQTVATFKTTTTTTTTEQHSRLIAFQVGVLNLSQYNVHHYHQQRQPQSTALSFGSLLVLLFAATGAVFTLGKSYLADNIGTVRHRQLTPLTGGGGQTTAQNGHHHSNGYQLQPPAPTNGRQSPDPARNGALSPVPTQQSYFFIKNDPVVKILCGSKQSAVICESGRLFVWGYNQHGQLGIGSTDLCQKPSCVRTMKKLQQVVLDAKFGGNGFSLILTLDGKLFYSGKSIFPFNARVASLKESGRMKKKSEDNAEFTHVPVELKEFSYCLEKEDEQVVDIAAGFCHFVARTSAGNCFGWGHNSHQQLGGVDSLKILTKPDRIGVEERVEMVACGNYCTLMISETNKLYLAGKFQKITIPVVKELSMVKLPAKVVSAQITKNDMIYLLLENNQVYRSNRVFKIDDLKLERYLLNQLLRKDECIMQISPANNFTSFLTNEGRLLTTYETDSPFTPSDHFRELTKFKDFTVARMASGLEHSLVLAFPRKVRTPGIDLEFSKAVQKIEAAIEGQKIRNATPMPPLTDDEEFLRQEKRRLRQERIASELSKDESIQIETDADEVRFIDNGVDITTTVLICTENGNGEDNEDAFDVGGNRFDPKYISHMEILDERAMLGKTPTPNISQLIDYSDDGDGSISSQSTFNDEEDATEPYGTQGKNDSNNNREQDRKTSQESKTSQASSGRSSEKMKKFLKDLKAKSMDVSCRNAGTVLNDDTKYSKDDTAIRSVDRDSKVCNVM</sequence>
<dbReference type="PANTHER" id="PTHR45982">
    <property type="entry name" value="REGULATOR OF CHROMOSOME CONDENSATION"/>
    <property type="match status" value="1"/>
</dbReference>
<evidence type="ECO:0000256" key="1">
    <source>
        <dbReference type="PROSITE-ProRule" id="PRU00235"/>
    </source>
</evidence>
<dbReference type="EMBL" id="DS232206">
    <property type="protein sequence ID" value="EDS37447.1"/>
    <property type="molecule type" value="Genomic_DNA"/>
</dbReference>
<dbReference type="PROSITE" id="PS50012">
    <property type="entry name" value="RCC1_3"/>
    <property type="match status" value="2"/>
</dbReference>
<dbReference type="InterPro" id="IPR051553">
    <property type="entry name" value="Ran_GTPase-activating"/>
</dbReference>
<dbReference type="InterPro" id="IPR009091">
    <property type="entry name" value="RCC1/BLIP-II"/>
</dbReference>
<dbReference type="SUPFAM" id="SSF50985">
    <property type="entry name" value="RCC1/BLIP-II"/>
    <property type="match status" value="1"/>
</dbReference>
<dbReference type="HOGENOM" id="CLU_405565_0_0_1"/>
<dbReference type="OrthoDB" id="10253607at2759"/>
<dbReference type="Gene3D" id="2.130.10.30">
    <property type="entry name" value="Regulator of chromosome condensation 1/beta-lactamase-inhibitor protein II"/>
    <property type="match status" value="1"/>
</dbReference>
<evidence type="ECO:0000313" key="4">
    <source>
        <dbReference type="EMBL" id="EDS37447.1"/>
    </source>
</evidence>
<organism>
    <name type="scientific">Culex quinquefasciatus</name>
    <name type="common">Southern house mosquito</name>
    <name type="synonym">Culex pungens</name>
    <dbReference type="NCBI Taxonomy" id="7176"/>
    <lineage>
        <taxon>Eukaryota</taxon>
        <taxon>Metazoa</taxon>
        <taxon>Ecdysozoa</taxon>
        <taxon>Arthropoda</taxon>
        <taxon>Hexapoda</taxon>
        <taxon>Insecta</taxon>
        <taxon>Pterygota</taxon>
        <taxon>Neoptera</taxon>
        <taxon>Endopterygota</taxon>
        <taxon>Diptera</taxon>
        <taxon>Nematocera</taxon>
        <taxon>Culicoidea</taxon>
        <taxon>Culicidae</taxon>
        <taxon>Culicinae</taxon>
        <taxon>Culicini</taxon>
        <taxon>Culex</taxon>
        <taxon>Culex</taxon>
    </lineage>
</organism>
<evidence type="ECO:0000313" key="6">
    <source>
        <dbReference type="Proteomes" id="UP000002320"/>
    </source>
</evidence>
<dbReference type="eggNOG" id="KOG1426">
    <property type="taxonomic scope" value="Eukaryota"/>
</dbReference>
<dbReference type="Pfam" id="PF13540">
    <property type="entry name" value="RCC1_2"/>
    <property type="match status" value="1"/>
</dbReference>
<feature type="region of interest" description="Disordered" evidence="2">
    <location>
        <begin position="109"/>
        <end position="153"/>
    </location>
</feature>
<feature type="repeat" description="RCC1" evidence="1">
    <location>
        <begin position="315"/>
        <end position="365"/>
    </location>
</feature>
<dbReference type="GO" id="GO:0005085">
    <property type="term" value="F:guanyl-nucleotide exchange factor activity"/>
    <property type="evidence" value="ECO:0007669"/>
    <property type="project" value="TreeGrafter"/>
</dbReference>
<feature type="transmembrane region" description="Helical" evidence="3">
    <location>
        <begin position="72"/>
        <end position="93"/>
    </location>
</feature>
<keyword evidence="3" id="KW-1133">Transmembrane helix</keyword>
<evidence type="ECO:0008006" key="7">
    <source>
        <dbReference type="Google" id="ProtNLM"/>
    </source>
</evidence>
<proteinExistence type="predicted"/>
<dbReference type="AlphaFoldDB" id="B0WZD3"/>
<dbReference type="Proteomes" id="UP000002320">
    <property type="component" value="Unassembled WGS sequence"/>
</dbReference>
<dbReference type="VEuPathDB" id="VectorBase:CQUJHB001871"/>
<accession>B0WZD3</accession>
<dbReference type="InParanoid" id="B0WZD3"/>
<feature type="repeat" description="RCC1" evidence="1">
    <location>
        <begin position="187"/>
        <end position="241"/>
    </location>
</feature>
<dbReference type="VEuPathDB" id="VectorBase:CPIJ012141"/>
<keyword evidence="3" id="KW-0472">Membrane</keyword>
<dbReference type="EnsemblMetazoa" id="CPIJ012141-RA">
    <property type="protein sequence ID" value="CPIJ012141-PA"/>
    <property type="gene ID" value="CPIJ012141"/>
</dbReference>
<dbReference type="OMA" id="HKPSCVR"/>
<reference evidence="4" key="1">
    <citation type="submission" date="2007-03" db="EMBL/GenBank/DDBJ databases">
        <title>Annotation of Culex pipiens quinquefasciatus.</title>
        <authorList>
            <consortium name="The Broad Institute Genome Sequencing Platform"/>
            <person name="Atkinson P.W."/>
            <person name="Hemingway J."/>
            <person name="Christensen B.M."/>
            <person name="Higgs S."/>
            <person name="Kodira C."/>
            <person name="Hannick L."/>
            <person name="Megy K."/>
            <person name="O'Leary S."/>
            <person name="Pearson M."/>
            <person name="Haas B.J."/>
            <person name="Mauceli E."/>
            <person name="Wortman J.R."/>
            <person name="Lee N.H."/>
            <person name="Guigo R."/>
            <person name="Stanke M."/>
            <person name="Alvarado L."/>
            <person name="Amedeo P."/>
            <person name="Antoine C.H."/>
            <person name="Arensburger P."/>
            <person name="Bidwell S.L."/>
            <person name="Crawford M."/>
            <person name="Camaro F."/>
            <person name="Devon K."/>
            <person name="Engels R."/>
            <person name="Hammond M."/>
            <person name="Howarth C."/>
            <person name="Koehrsen M."/>
            <person name="Lawson D."/>
            <person name="Montgomery P."/>
            <person name="Nene V."/>
            <person name="Nusbaum C."/>
            <person name="Puiu D."/>
            <person name="Romero-Severson J."/>
            <person name="Severson D.W."/>
            <person name="Shumway M."/>
            <person name="Sisk P."/>
            <person name="Stolte C."/>
            <person name="Zeng Q."/>
            <person name="Eisenstadt E."/>
            <person name="Fraser-Liggett C."/>
            <person name="Strausberg R."/>
            <person name="Galagan J."/>
            <person name="Birren B."/>
            <person name="Collins F.H."/>
        </authorList>
    </citation>
    <scope>NUCLEOTIDE SEQUENCE [LARGE SCALE GENOMIC DNA]</scope>
    <source>
        <strain evidence="4">JHB</strain>
    </source>
</reference>
<feature type="region of interest" description="Disordered" evidence="2">
    <location>
        <begin position="642"/>
        <end position="709"/>
    </location>
</feature>
<keyword evidence="6" id="KW-1185">Reference proteome</keyword>
<evidence type="ECO:0000256" key="2">
    <source>
        <dbReference type="SAM" id="MobiDB-lite"/>
    </source>
</evidence>
<dbReference type="InterPro" id="IPR000408">
    <property type="entry name" value="Reg_chr_condens"/>
</dbReference>
<evidence type="ECO:0000256" key="3">
    <source>
        <dbReference type="SAM" id="Phobius"/>
    </source>
</evidence>
<name>B0WZD3_CULQU</name>
<dbReference type="PANTHER" id="PTHR45982:SF1">
    <property type="entry name" value="REGULATOR OF CHROMOSOME CONDENSATION"/>
    <property type="match status" value="1"/>
</dbReference>
<gene>
    <name evidence="5" type="primary">6045370</name>
    <name evidence="4" type="ORF">CpipJ_CPIJ012141</name>
</gene>
<dbReference type="STRING" id="7176.B0WZD3"/>
<protein>
    <recommendedName>
        <fullName evidence="7">Regulator of chromosome condensation</fullName>
    </recommendedName>
</protein>
<dbReference type="KEGG" id="cqu:CpipJ_CPIJ012141"/>
<evidence type="ECO:0000313" key="5">
    <source>
        <dbReference type="EnsemblMetazoa" id="CPIJ012141-PA"/>
    </source>
</evidence>
<reference evidence="5" key="2">
    <citation type="submission" date="2021-02" db="UniProtKB">
        <authorList>
            <consortium name="EnsemblMetazoa"/>
        </authorList>
    </citation>
    <scope>IDENTIFICATION</scope>
    <source>
        <strain evidence="5">JHB</strain>
    </source>
</reference>
<feature type="compositionally biased region" description="Basic and acidic residues" evidence="2">
    <location>
        <begin position="681"/>
        <end position="691"/>
    </location>
</feature>
<keyword evidence="3" id="KW-0812">Transmembrane</keyword>